<accession>A0A316VLS2</accession>
<dbReference type="CDD" id="cd01292">
    <property type="entry name" value="metallo-dependent_hydrolases"/>
    <property type="match status" value="1"/>
</dbReference>
<dbReference type="InterPro" id="IPR032466">
    <property type="entry name" value="Metal_Hydrolase"/>
</dbReference>
<evidence type="ECO:0000313" key="6">
    <source>
        <dbReference type="Proteomes" id="UP000245771"/>
    </source>
</evidence>
<dbReference type="OrthoDB" id="3364440at2759"/>
<evidence type="ECO:0000256" key="3">
    <source>
        <dbReference type="RuleBase" id="RU366045"/>
    </source>
</evidence>
<dbReference type="PANTHER" id="PTHR21240:SF28">
    <property type="entry name" value="ISO-OROTATE DECARBOXYLASE (EUROFUNG)"/>
    <property type="match status" value="1"/>
</dbReference>
<dbReference type="EMBL" id="KZ819602">
    <property type="protein sequence ID" value="PWN38569.1"/>
    <property type="molecule type" value="Genomic_DNA"/>
</dbReference>
<dbReference type="AlphaFoldDB" id="A0A316VLS2"/>
<dbReference type="GO" id="GO:0016787">
    <property type="term" value="F:hydrolase activity"/>
    <property type="evidence" value="ECO:0007669"/>
    <property type="project" value="InterPro"/>
</dbReference>
<dbReference type="GO" id="GO:0016831">
    <property type="term" value="F:carboxy-lyase activity"/>
    <property type="evidence" value="ECO:0007669"/>
    <property type="project" value="UniProtKB-KW"/>
</dbReference>
<name>A0A316VLS2_9BASI</name>
<organism evidence="5 6">
    <name type="scientific">Meira miltonrushii</name>
    <dbReference type="NCBI Taxonomy" id="1280837"/>
    <lineage>
        <taxon>Eukaryota</taxon>
        <taxon>Fungi</taxon>
        <taxon>Dikarya</taxon>
        <taxon>Basidiomycota</taxon>
        <taxon>Ustilaginomycotina</taxon>
        <taxon>Exobasidiomycetes</taxon>
        <taxon>Exobasidiales</taxon>
        <taxon>Brachybasidiaceae</taxon>
        <taxon>Meira</taxon>
    </lineage>
</organism>
<dbReference type="GO" id="GO:0019748">
    <property type="term" value="P:secondary metabolic process"/>
    <property type="evidence" value="ECO:0007669"/>
    <property type="project" value="TreeGrafter"/>
</dbReference>
<sequence>MAEGHNWIVDVHTHILPTRLAQKIRGVFLAAEGLSVGQDANHICCTPAYNKADEDQGPSFTDQPLFELKYPAYNKDGNMQKILSENGIRSIWVLPYAHKGDGMAHQLNGDIVVTCTKGTFETAFIDAIPALTVHPDDEKEGVRLTTLEALKAGCKAAKLHCSVGHYGILHPSLEPFWEIANQIRLPVIVHVGNHISGHTAVSELDDVDKLMQRYKHVIFVIAHSGAPGTSEAIKLATQYSNVYLDTTPVVSHTIAYPPKSHSQYPDLIRLAKEGKVLFGTDFPNVAVSIEEQIKYIFDTFATDESWKQKRKELEAKETAEGLKWWQYKEYAQQAGKAVVEVLGDAALRIFEQTDQGSLSQFTSHL</sequence>
<gene>
    <name evidence="5" type="ORF">FA14DRAFT_153890</name>
</gene>
<dbReference type="Proteomes" id="UP000245771">
    <property type="component" value="Unassembled WGS sequence"/>
</dbReference>
<evidence type="ECO:0000313" key="5">
    <source>
        <dbReference type="EMBL" id="PWN38569.1"/>
    </source>
</evidence>
<keyword evidence="6" id="KW-1185">Reference proteome</keyword>
<evidence type="ECO:0000256" key="2">
    <source>
        <dbReference type="ARBA" id="ARBA00023239"/>
    </source>
</evidence>
<dbReference type="RefSeq" id="XP_025358871.1">
    <property type="nucleotide sequence ID" value="XM_025497641.1"/>
</dbReference>
<dbReference type="GO" id="GO:0005737">
    <property type="term" value="C:cytoplasm"/>
    <property type="evidence" value="ECO:0007669"/>
    <property type="project" value="TreeGrafter"/>
</dbReference>
<dbReference type="InterPro" id="IPR032465">
    <property type="entry name" value="ACMSD"/>
</dbReference>
<proteinExistence type="inferred from homology"/>
<evidence type="ECO:0000259" key="4">
    <source>
        <dbReference type="Pfam" id="PF04909"/>
    </source>
</evidence>
<dbReference type="SUPFAM" id="SSF51556">
    <property type="entry name" value="Metallo-dependent hydrolases"/>
    <property type="match status" value="1"/>
</dbReference>
<keyword evidence="2 3" id="KW-0456">Lyase</keyword>
<comment type="similarity">
    <text evidence="3">Belongs to the metallo-dependent hydrolases superfamily.</text>
</comment>
<dbReference type="PANTHER" id="PTHR21240">
    <property type="entry name" value="2-AMINO-3-CARBOXYLMUCONATE-6-SEMIALDEHYDE DECARBOXYLASE"/>
    <property type="match status" value="1"/>
</dbReference>
<dbReference type="InParanoid" id="A0A316VLS2"/>
<dbReference type="InterPro" id="IPR006680">
    <property type="entry name" value="Amidohydro-rel"/>
</dbReference>
<dbReference type="Pfam" id="PF04909">
    <property type="entry name" value="Amidohydro_2"/>
    <property type="match status" value="1"/>
</dbReference>
<evidence type="ECO:0000256" key="1">
    <source>
        <dbReference type="ARBA" id="ARBA00022793"/>
    </source>
</evidence>
<protein>
    <recommendedName>
        <fullName evidence="4">Amidohydrolase-related domain-containing protein</fullName>
    </recommendedName>
</protein>
<reference evidence="5 6" key="1">
    <citation type="journal article" date="2018" name="Mol. Biol. Evol.">
        <title>Broad Genomic Sampling Reveals a Smut Pathogenic Ancestry of the Fungal Clade Ustilaginomycotina.</title>
        <authorList>
            <person name="Kijpornyongpan T."/>
            <person name="Mondo S.J."/>
            <person name="Barry K."/>
            <person name="Sandor L."/>
            <person name="Lee J."/>
            <person name="Lipzen A."/>
            <person name="Pangilinan J."/>
            <person name="LaButti K."/>
            <person name="Hainaut M."/>
            <person name="Henrissat B."/>
            <person name="Grigoriev I.V."/>
            <person name="Spatafora J.W."/>
            <person name="Aime M.C."/>
        </authorList>
    </citation>
    <scope>NUCLEOTIDE SEQUENCE [LARGE SCALE GENOMIC DNA]</scope>
    <source>
        <strain evidence="5 6">MCA 3882</strain>
    </source>
</reference>
<keyword evidence="1 3" id="KW-0210">Decarboxylase</keyword>
<dbReference type="Gene3D" id="3.20.20.140">
    <property type="entry name" value="Metal-dependent hydrolases"/>
    <property type="match status" value="1"/>
</dbReference>
<dbReference type="GeneID" id="37019422"/>
<feature type="domain" description="Amidohydrolase-related" evidence="4">
    <location>
        <begin position="126"/>
        <end position="309"/>
    </location>
</feature>